<proteinExistence type="inferred from homology"/>
<comment type="similarity">
    <text evidence="2">Belongs to the bacterial solute-binding protein 2 family.</text>
</comment>
<dbReference type="PANTHER" id="PTHR46847:SF3">
    <property type="entry name" value="GALACTOFURANOSE-BINDING PROTEIN YTFQ"/>
    <property type="match status" value="1"/>
</dbReference>
<dbReference type="Gene3D" id="3.40.50.2300">
    <property type="match status" value="2"/>
</dbReference>
<dbReference type="GO" id="GO:0030246">
    <property type="term" value="F:carbohydrate binding"/>
    <property type="evidence" value="ECO:0007669"/>
    <property type="project" value="UniProtKB-ARBA"/>
</dbReference>
<dbReference type="NCBIfam" id="NF041827">
    <property type="entry name" value="YtfQ_transport"/>
    <property type="match status" value="1"/>
</dbReference>
<dbReference type="GO" id="GO:0055085">
    <property type="term" value="P:transmembrane transport"/>
    <property type="evidence" value="ECO:0007669"/>
    <property type="project" value="UniProtKB-ARBA"/>
</dbReference>
<sequence length="360" mass="39265">MINVLFTFLKCDVTQFVTYFIGYSHFAEHLLTNNKHPYEDVHMWKRLLLVTAVSAAMSSMAMAAPLTVGFSQVGSESGWRAAETNVAKSEAQKRGITLKIADAQQKQENQIKAVRSFIAQGVDAIFIAPVVATGWEPVLKEAKDAEIPVVLLDRSIDVKDKSLYMTTVTANNVLEGQLIGDWLVKQVDGKPCNVVELQGTVGASVAIDRKKGFAEAIAKAPNIKIIRSQSGDFTRSKGKEVMESFIKAENNGKNICMVYAHNDDMVIGAIQAIKEAGLKPGKDILTGSIDGVPDIYKAMMDGEANASVELTPNMAGPAFDALEKFKKDGTLPEKVTITKSTLYLPDTAKEELEKKKNMGY</sequence>
<dbReference type="STRING" id="299767.GCA_900068845_04172"/>
<dbReference type="eggNOG" id="COG1879">
    <property type="taxonomic scope" value="Bacteria"/>
</dbReference>
<feature type="domain" description="Periplasmic binding protein" evidence="4">
    <location>
        <begin position="69"/>
        <end position="312"/>
    </location>
</feature>
<evidence type="ECO:0000259" key="4">
    <source>
        <dbReference type="Pfam" id="PF13407"/>
    </source>
</evidence>
<dbReference type="KEGG" id="eec:EcWSU1_00428"/>
<dbReference type="CDD" id="cd06309">
    <property type="entry name" value="PBP1_galactofuranose_YtfQ-like"/>
    <property type="match status" value="1"/>
</dbReference>
<comment type="subcellular location">
    <subcellularLocation>
        <location evidence="1">Cell envelope</location>
    </subcellularLocation>
</comment>
<dbReference type="HOGENOM" id="CLU_037628_3_2_6"/>
<dbReference type="InterPro" id="IPR025997">
    <property type="entry name" value="SBP_2_dom"/>
</dbReference>
<dbReference type="InterPro" id="IPR028082">
    <property type="entry name" value="Peripla_BP_I"/>
</dbReference>
<keyword evidence="3" id="KW-0732">Signal</keyword>
<organism evidence="5 6">
    <name type="scientific">Enterobacter ludwigii</name>
    <dbReference type="NCBI Taxonomy" id="299767"/>
    <lineage>
        <taxon>Bacteria</taxon>
        <taxon>Pseudomonadati</taxon>
        <taxon>Pseudomonadota</taxon>
        <taxon>Gammaproteobacteria</taxon>
        <taxon>Enterobacterales</taxon>
        <taxon>Enterobacteriaceae</taxon>
        <taxon>Enterobacter</taxon>
        <taxon>Enterobacter cloacae complex</taxon>
    </lineage>
</organism>
<dbReference type="AlphaFoldDB" id="G8LJD4"/>
<dbReference type="PANTHER" id="PTHR46847">
    <property type="entry name" value="D-ALLOSE-BINDING PERIPLASMIC PROTEIN-RELATED"/>
    <property type="match status" value="1"/>
</dbReference>
<reference evidence="5 6" key="1">
    <citation type="journal article" date="2011" name="Stand. Genomic Sci.">
        <title>Complete genome of the onion pathogen Enterobacter cloacae EcWSU1.</title>
        <authorList>
            <person name="Humann J.L."/>
            <person name="Wildung M."/>
            <person name="Cheng C.H."/>
            <person name="Lee T."/>
            <person name="Stewart J.E."/>
            <person name="Drew J.C."/>
            <person name="Triplett E.W."/>
            <person name="Main D."/>
            <person name="Schroeder B.K."/>
        </authorList>
    </citation>
    <scope>NUCLEOTIDE SEQUENCE [LARGE SCALE GENOMIC DNA]</scope>
    <source>
        <strain evidence="5 6">EcWSU1</strain>
    </source>
</reference>
<evidence type="ECO:0000256" key="3">
    <source>
        <dbReference type="ARBA" id="ARBA00022729"/>
    </source>
</evidence>
<accession>G8LJD4</accession>
<dbReference type="EMBL" id="CP002886">
    <property type="protein sequence ID" value="AEW71868.1"/>
    <property type="molecule type" value="Genomic_DNA"/>
</dbReference>
<evidence type="ECO:0000256" key="2">
    <source>
        <dbReference type="ARBA" id="ARBA00007639"/>
    </source>
</evidence>
<dbReference type="SUPFAM" id="SSF53822">
    <property type="entry name" value="Periplasmic binding protein-like I"/>
    <property type="match status" value="1"/>
</dbReference>
<name>G8LJD4_9ENTR</name>
<dbReference type="Pfam" id="PF13407">
    <property type="entry name" value="Peripla_BP_4"/>
    <property type="match status" value="1"/>
</dbReference>
<evidence type="ECO:0000313" key="6">
    <source>
        <dbReference type="Proteomes" id="UP000007838"/>
    </source>
</evidence>
<dbReference type="FunFam" id="3.40.50.2300:FF:000079">
    <property type="entry name" value="ABC transporter periplasmic-binding protein ytfQ"/>
    <property type="match status" value="1"/>
</dbReference>
<gene>
    <name evidence="5" type="primary">ytfQ</name>
    <name evidence="5" type="ORF">EcWSU1_00428</name>
</gene>
<protein>
    <submittedName>
        <fullName evidence="5">ABC transporter periplasmic-binding protein ytfQ</fullName>
    </submittedName>
</protein>
<dbReference type="InterPro" id="IPR054837">
    <property type="entry name" value="YtfQ_transport"/>
</dbReference>
<evidence type="ECO:0000256" key="1">
    <source>
        <dbReference type="ARBA" id="ARBA00004196"/>
    </source>
</evidence>
<evidence type="ECO:0000313" key="5">
    <source>
        <dbReference type="EMBL" id="AEW71868.1"/>
    </source>
</evidence>
<dbReference type="Proteomes" id="UP000007838">
    <property type="component" value="Chromosome"/>
</dbReference>
<dbReference type="GO" id="GO:0030313">
    <property type="term" value="C:cell envelope"/>
    <property type="evidence" value="ECO:0007669"/>
    <property type="project" value="UniProtKB-SubCell"/>
</dbReference>